<dbReference type="GO" id="GO:0030170">
    <property type="term" value="F:pyridoxal phosphate binding"/>
    <property type="evidence" value="ECO:0007669"/>
    <property type="project" value="InterPro"/>
</dbReference>
<accession>A0A8J2VGT6</accession>
<organism evidence="8 9">
    <name type="scientific">Marinithermofilum abyssi</name>
    <dbReference type="NCBI Taxonomy" id="1571185"/>
    <lineage>
        <taxon>Bacteria</taxon>
        <taxon>Bacillati</taxon>
        <taxon>Bacillota</taxon>
        <taxon>Bacilli</taxon>
        <taxon>Bacillales</taxon>
        <taxon>Thermoactinomycetaceae</taxon>
        <taxon>Marinithermofilum</taxon>
    </lineage>
</organism>
<comment type="similarity">
    <text evidence="2 6">Belongs to the class-I pyridoxal-phosphate-dependent aminotransferase family.</text>
</comment>
<name>A0A8J2VGT6_9BACL</name>
<proteinExistence type="inferred from homology"/>
<dbReference type="InterPro" id="IPR050596">
    <property type="entry name" value="AspAT/PAT-like"/>
</dbReference>
<evidence type="ECO:0000256" key="4">
    <source>
        <dbReference type="ARBA" id="ARBA00022679"/>
    </source>
</evidence>
<reference evidence="8" key="2">
    <citation type="submission" date="2020-09" db="EMBL/GenBank/DDBJ databases">
        <authorList>
            <person name="Sun Q."/>
            <person name="Zhou Y."/>
        </authorList>
    </citation>
    <scope>NUCLEOTIDE SEQUENCE</scope>
    <source>
        <strain evidence="8">CGMCC 1.15179</strain>
    </source>
</reference>
<dbReference type="AlphaFoldDB" id="A0A8J2VGT6"/>
<dbReference type="SUPFAM" id="SSF53383">
    <property type="entry name" value="PLP-dependent transferases"/>
    <property type="match status" value="1"/>
</dbReference>
<dbReference type="FunFam" id="3.40.640.10:FF:000033">
    <property type="entry name" value="Aspartate aminotransferase"/>
    <property type="match status" value="1"/>
</dbReference>
<dbReference type="PROSITE" id="PS00105">
    <property type="entry name" value="AA_TRANSFER_CLASS_1"/>
    <property type="match status" value="1"/>
</dbReference>
<evidence type="ECO:0000256" key="3">
    <source>
        <dbReference type="ARBA" id="ARBA00022576"/>
    </source>
</evidence>
<keyword evidence="4 6" id="KW-0808">Transferase</keyword>
<dbReference type="GO" id="GO:0006520">
    <property type="term" value="P:amino acid metabolic process"/>
    <property type="evidence" value="ECO:0007669"/>
    <property type="project" value="InterPro"/>
</dbReference>
<evidence type="ECO:0000256" key="1">
    <source>
        <dbReference type="ARBA" id="ARBA00001933"/>
    </source>
</evidence>
<evidence type="ECO:0000256" key="5">
    <source>
        <dbReference type="ARBA" id="ARBA00022898"/>
    </source>
</evidence>
<dbReference type="InterPro" id="IPR015424">
    <property type="entry name" value="PyrdxlP-dep_Trfase"/>
</dbReference>
<dbReference type="EMBL" id="BMHQ01000003">
    <property type="protein sequence ID" value="GGE11764.1"/>
    <property type="molecule type" value="Genomic_DNA"/>
</dbReference>
<evidence type="ECO:0000259" key="7">
    <source>
        <dbReference type="Pfam" id="PF00155"/>
    </source>
</evidence>
<evidence type="ECO:0000256" key="2">
    <source>
        <dbReference type="ARBA" id="ARBA00007441"/>
    </source>
</evidence>
<dbReference type="Pfam" id="PF00155">
    <property type="entry name" value="Aminotran_1_2"/>
    <property type="match status" value="1"/>
</dbReference>
<dbReference type="InterPro" id="IPR004838">
    <property type="entry name" value="NHTrfase_class1_PyrdxlP-BS"/>
</dbReference>
<dbReference type="RefSeq" id="WP_188646940.1">
    <property type="nucleotide sequence ID" value="NZ_BMHQ01000003.1"/>
</dbReference>
<evidence type="ECO:0000313" key="9">
    <source>
        <dbReference type="Proteomes" id="UP000625210"/>
    </source>
</evidence>
<comment type="caution">
    <text evidence="8">The sequence shown here is derived from an EMBL/GenBank/DDBJ whole genome shotgun (WGS) entry which is preliminary data.</text>
</comment>
<gene>
    <name evidence="8" type="ORF">GCM10011571_11450</name>
</gene>
<evidence type="ECO:0000313" key="8">
    <source>
        <dbReference type="EMBL" id="GGE11764.1"/>
    </source>
</evidence>
<evidence type="ECO:0000256" key="6">
    <source>
        <dbReference type="RuleBase" id="RU000481"/>
    </source>
</evidence>
<keyword evidence="9" id="KW-1185">Reference proteome</keyword>
<dbReference type="EC" id="2.6.1.-" evidence="6"/>
<comment type="cofactor">
    <cofactor evidence="1 6">
        <name>pyridoxal 5'-phosphate</name>
        <dbReference type="ChEBI" id="CHEBI:597326"/>
    </cofactor>
</comment>
<feature type="domain" description="Aminotransferase class I/classII large" evidence="7">
    <location>
        <begin position="31"/>
        <end position="386"/>
    </location>
</feature>
<sequence length="392" mass="42989">MKLSDRVKQLTPSKTIAITATAKELKKQGHDVIVLGAGEPDFNTPDHILEAAEKAMHEGHTKYTPAGGITELKEAIVKKFERDNGLRYTPDQITVTVGAKHALYNLFQVLLNPGDEVIIPAPYWVSYIEQVKLAGGVPVIIDGEESRSFKVIPEQLRGAVTDKTVAFLLNSPSNPTGSLYSAAELQALGEVCLEHGLTIVSDEIYEHLIYDDGEQHVSIASLSDALYENTIIINGVSKTYSMTGWRIGYAAGNAQVIKAMTGLSSHSTSNPSSVAQYAALAALDGSQEPVRTMRKAFKDRRDYVVRRLNRIEGIRCETPKGAFYVFANVSEAMKKQGYGTTDDWVKGLLEQEKVAMVPGSAFGFDSHVRISYATSMDQLEKAMDRIERFVQG</sequence>
<dbReference type="InterPro" id="IPR015421">
    <property type="entry name" value="PyrdxlP-dep_Trfase_major"/>
</dbReference>
<protein>
    <recommendedName>
        <fullName evidence="6">Aminotransferase</fullName>
        <ecNumber evidence="6">2.6.1.-</ecNumber>
    </recommendedName>
</protein>
<dbReference type="CDD" id="cd00609">
    <property type="entry name" value="AAT_like"/>
    <property type="match status" value="1"/>
</dbReference>
<dbReference type="InterPro" id="IPR004839">
    <property type="entry name" value="Aminotransferase_I/II_large"/>
</dbReference>
<dbReference type="PANTHER" id="PTHR46383">
    <property type="entry name" value="ASPARTATE AMINOTRANSFERASE"/>
    <property type="match status" value="1"/>
</dbReference>
<dbReference type="GO" id="GO:0008483">
    <property type="term" value="F:transaminase activity"/>
    <property type="evidence" value="ECO:0007669"/>
    <property type="project" value="UniProtKB-KW"/>
</dbReference>
<dbReference type="PANTHER" id="PTHR46383:SF1">
    <property type="entry name" value="ASPARTATE AMINOTRANSFERASE"/>
    <property type="match status" value="1"/>
</dbReference>
<dbReference type="Gene3D" id="3.90.1150.10">
    <property type="entry name" value="Aspartate Aminotransferase, domain 1"/>
    <property type="match status" value="1"/>
</dbReference>
<reference evidence="8" key="1">
    <citation type="journal article" date="2014" name="Int. J. Syst. Evol. Microbiol.">
        <title>Complete genome sequence of Corynebacterium casei LMG S-19264T (=DSM 44701T), isolated from a smear-ripened cheese.</title>
        <authorList>
            <consortium name="US DOE Joint Genome Institute (JGI-PGF)"/>
            <person name="Walter F."/>
            <person name="Albersmeier A."/>
            <person name="Kalinowski J."/>
            <person name="Ruckert C."/>
        </authorList>
    </citation>
    <scope>NUCLEOTIDE SEQUENCE</scope>
    <source>
        <strain evidence="8">CGMCC 1.15179</strain>
    </source>
</reference>
<keyword evidence="3 6" id="KW-0032">Aminotransferase</keyword>
<dbReference type="Proteomes" id="UP000625210">
    <property type="component" value="Unassembled WGS sequence"/>
</dbReference>
<dbReference type="InterPro" id="IPR015422">
    <property type="entry name" value="PyrdxlP-dep_Trfase_small"/>
</dbReference>
<keyword evidence="5" id="KW-0663">Pyridoxal phosphate</keyword>
<dbReference type="Gene3D" id="3.40.640.10">
    <property type="entry name" value="Type I PLP-dependent aspartate aminotransferase-like (Major domain)"/>
    <property type="match status" value="1"/>
</dbReference>